<dbReference type="PANTHER" id="PTHR10000">
    <property type="entry name" value="PHOSPHOSERINE PHOSPHATASE"/>
    <property type="match status" value="1"/>
</dbReference>
<dbReference type="Pfam" id="PF08282">
    <property type="entry name" value="Hydrolase_3"/>
    <property type="match status" value="1"/>
</dbReference>
<dbReference type="SUPFAM" id="SSF56784">
    <property type="entry name" value="HAD-like"/>
    <property type="match status" value="1"/>
</dbReference>
<comment type="caution">
    <text evidence="1">The sequence shown here is derived from an EMBL/GenBank/DDBJ whole genome shotgun (WGS) entry which is preliminary data.</text>
</comment>
<dbReference type="PANTHER" id="PTHR10000:SF8">
    <property type="entry name" value="HAD SUPERFAMILY HYDROLASE-LIKE, TYPE 3"/>
    <property type="match status" value="1"/>
</dbReference>
<dbReference type="GO" id="GO:0000287">
    <property type="term" value="F:magnesium ion binding"/>
    <property type="evidence" value="ECO:0007669"/>
    <property type="project" value="TreeGrafter"/>
</dbReference>
<dbReference type="Proteomes" id="UP000644507">
    <property type="component" value="Unassembled WGS sequence"/>
</dbReference>
<dbReference type="EMBL" id="BMXI01000011">
    <property type="protein sequence ID" value="GHC58766.1"/>
    <property type="molecule type" value="Genomic_DNA"/>
</dbReference>
<protein>
    <recommendedName>
        <fullName evidence="3">Sucrose phosphatase-like domain-containing protein</fullName>
    </recommendedName>
</protein>
<dbReference type="GO" id="GO:0016791">
    <property type="term" value="F:phosphatase activity"/>
    <property type="evidence" value="ECO:0007669"/>
    <property type="project" value="TreeGrafter"/>
</dbReference>
<evidence type="ECO:0000313" key="2">
    <source>
        <dbReference type="Proteomes" id="UP000644507"/>
    </source>
</evidence>
<reference evidence="1" key="1">
    <citation type="journal article" date="2014" name="Int. J. Syst. Evol. Microbiol.">
        <title>Complete genome sequence of Corynebacterium casei LMG S-19264T (=DSM 44701T), isolated from a smear-ripened cheese.</title>
        <authorList>
            <consortium name="US DOE Joint Genome Institute (JGI-PGF)"/>
            <person name="Walter F."/>
            <person name="Albersmeier A."/>
            <person name="Kalinowski J."/>
            <person name="Ruckert C."/>
        </authorList>
    </citation>
    <scope>NUCLEOTIDE SEQUENCE</scope>
    <source>
        <strain evidence="1">KCTC 12988</strain>
    </source>
</reference>
<sequence>MLEWLEFLRERHKFIWGICTGRSLMHLVEGLADSFPFLPDFVVAREREIHFPGRFGRFVPDEDWNRNCDRDHKKLFKKVRKELSQIRKYVEETAKGEWVQVEGDLAGVVLPHEKEMEGLLREVERVCGKCEELGHERNGVYLRFSHSAYGKGPALKEIAQRVGVPPEKVIAAGDNFNDLTMLSPEITAWPVCPGNAVPEVKKRVRMCDGVVGESLASAGLVEAFEEIFVARRWSPDRSKEELVE</sequence>
<dbReference type="GO" id="GO:0005829">
    <property type="term" value="C:cytosol"/>
    <property type="evidence" value="ECO:0007669"/>
    <property type="project" value="TreeGrafter"/>
</dbReference>
<evidence type="ECO:0000313" key="1">
    <source>
        <dbReference type="EMBL" id="GHC58766.1"/>
    </source>
</evidence>
<organism evidence="1 2">
    <name type="scientific">Roseibacillus persicicus</name>
    <dbReference type="NCBI Taxonomy" id="454148"/>
    <lineage>
        <taxon>Bacteria</taxon>
        <taxon>Pseudomonadati</taxon>
        <taxon>Verrucomicrobiota</taxon>
        <taxon>Verrucomicrobiia</taxon>
        <taxon>Verrucomicrobiales</taxon>
        <taxon>Verrucomicrobiaceae</taxon>
        <taxon>Roseibacillus</taxon>
    </lineage>
</organism>
<name>A0A918WM17_9BACT</name>
<accession>A0A918WM17</accession>
<dbReference type="Gene3D" id="3.40.50.1000">
    <property type="entry name" value="HAD superfamily/HAD-like"/>
    <property type="match status" value="1"/>
</dbReference>
<dbReference type="AlphaFoldDB" id="A0A918WM17"/>
<keyword evidence="2" id="KW-1185">Reference proteome</keyword>
<dbReference type="Gene3D" id="3.90.1070.10">
    <property type="match status" value="1"/>
</dbReference>
<reference evidence="1" key="2">
    <citation type="submission" date="2020-09" db="EMBL/GenBank/DDBJ databases">
        <authorList>
            <person name="Sun Q."/>
            <person name="Kim S."/>
        </authorList>
    </citation>
    <scope>NUCLEOTIDE SEQUENCE</scope>
    <source>
        <strain evidence="1">KCTC 12988</strain>
    </source>
</reference>
<dbReference type="InterPro" id="IPR023214">
    <property type="entry name" value="HAD_sf"/>
</dbReference>
<dbReference type="InterPro" id="IPR036412">
    <property type="entry name" value="HAD-like_sf"/>
</dbReference>
<evidence type="ECO:0008006" key="3">
    <source>
        <dbReference type="Google" id="ProtNLM"/>
    </source>
</evidence>
<gene>
    <name evidence="1" type="ORF">GCM10007100_27290</name>
</gene>
<proteinExistence type="predicted"/>